<comment type="caution">
    <text evidence="1">The sequence shown here is derived from an EMBL/GenBank/DDBJ whole genome shotgun (WGS) entry which is preliminary data.</text>
</comment>
<evidence type="ECO:0000313" key="2">
    <source>
        <dbReference type="Proteomes" id="UP000298179"/>
    </source>
</evidence>
<dbReference type="SUPFAM" id="SSF102114">
    <property type="entry name" value="Radical SAM enzymes"/>
    <property type="match status" value="1"/>
</dbReference>
<dbReference type="AlphaFoldDB" id="A0A4Y8RSW4"/>
<evidence type="ECO:0008006" key="3">
    <source>
        <dbReference type="Google" id="ProtNLM"/>
    </source>
</evidence>
<evidence type="ECO:0000313" key="1">
    <source>
        <dbReference type="EMBL" id="TFF27385.1"/>
    </source>
</evidence>
<dbReference type="RefSeq" id="WP_134759944.1">
    <property type="nucleotide sequence ID" value="NZ_SOZD01000001.1"/>
</dbReference>
<protein>
    <recommendedName>
        <fullName evidence="3">Radical SAM protein</fullName>
    </recommendedName>
</protein>
<organism evidence="1 2">
    <name type="scientific">Jiella endophytica</name>
    <dbReference type="NCBI Taxonomy" id="2558362"/>
    <lineage>
        <taxon>Bacteria</taxon>
        <taxon>Pseudomonadati</taxon>
        <taxon>Pseudomonadota</taxon>
        <taxon>Alphaproteobacteria</taxon>
        <taxon>Hyphomicrobiales</taxon>
        <taxon>Aurantimonadaceae</taxon>
        <taxon>Jiella</taxon>
    </lineage>
</organism>
<dbReference type="InterPro" id="IPR058240">
    <property type="entry name" value="rSAM_sf"/>
</dbReference>
<keyword evidence="2" id="KW-1185">Reference proteome</keyword>
<reference evidence="1 2" key="1">
    <citation type="submission" date="2019-03" db="EMBL/GenBank/DDBJ databases">
        <title>Jiella endophytica sp. nov., a novel endophytic bacterium isolated from root of Ficus microcarpa Linn. f.</title>
        <authorList>
            <person name="Tuo L."/>
        </authorList>
    </citation>
    <scope>NUCLEOTIDE SEQUENCE [LARGE SCALE GENOMIC DNA]</scope>
    <source>
        <strain evidence="1 2">CBS5Q-3</strain>
    </source>
</reference>
<dbReference type="Gene3D" id="3.20.20.70">
    <property type="entry name" value="Aldolase class I"/>
    <property type="match status" value="1"/>
</dbReference>
<dbReference type="Proteomes" id="UP000298179">
    <property type="component" value="Unassembled WGS sequence"/>
</dbReference>
<proteinExistence type="predicted"/>
<dbReference type="EMBL" id="SOZD01000001">
    <property type="protein sequence ID" value="TFF27385.1"/>
    <property type="molecule type" value="Genomic_DNA"/>
</dbReference>
<name>A0A4Y8RSW4_9HYPH</name>
<accession>A0A4Y8RSW4</accession>
<dbReference type="OrthoDB" id="9782387at2"/>
<sequence length="361" mass="40587">MAEGTSPVRLRPAREDQHPRLQARYRAMRSRIGTIVSSNYDISDVCNLTCEGCLYFSGLAYKARREVKAMERWDDFFANEAGRGVNFGYFAGAEPSLVPDVLRAAQRSIPRGVVFTNGIKRLPADIRYRIHISLWGDTADAAALRGASNGEKALRNYSGDARALAVYTINRTNIDSIAPVADACAAHGVPLTFSYFSPTDDYLTRLAIQSTEESDYFRLGAQGVGLIMGREDFERASRAITAASDRHPDTVRYNMAYDRWVTRPEGLYTLDDQGLPLDCGNRLTRKHRHYNVDLSENDGKCCSPNIDCRECRAYAQSYATILNRLRSFTRSDESFEMWLDVWASWADLFLLPERPLTPAST</sequence>
<dbReference type="InterPro" id="IPR013785">
    <property type="entry name" value="Aldolase_TIM"/>
</dbReference>
<gene>
    <name evidence="1" type="ORF">E3C22_02700</name>
</gene>